<organism evidence="1 2">
    <name type="scientific">Sediminihabitans luteus</name>
    <dbReference type="NCBI Taxonomy" id="1138585"/>
    <lineage>
        <taxon>Bacteria</taxon>
        <taxon>Bacillati</taxon>
        <taxon>Actinomycetota</taxon>
        <taxon>Actinomycetes</taxon>
        <taxon>Micrococcales</taxon>
        <taxon>Cellulomonadaceae</taxon>
        <taxon>Sediminihabitans</taxon>
    </lineage>
</organism>
<comment type="caution">
    <text evidence="1">The sequence shown here is derived from an EMBL/GenBank/DDBJ whole genome shotgun (WGS) entry which is preliminary data.</text>
</comment>
<evidence type="ECO:0000313" key="2">
    <source>
        <dbReference type="Proteomes" id="UP000231693"/>
    </source>
</evidence>
<reference evidence="1 2" key="1">
    <citation type="submission" date="2017-11" db="EMBL/GenBank/DDBJ databases">
        <title>Genomic Encyclopedia of Archaeal and Bacterial Type Strains, Phase II (KMG-II): From Individual Species to Whole Genera.</title>
        <authorList>
            <person name="Goeker M."/>
        </authorList>
    </citation>
    <scope>NUCLEOTIDE SEQUENCE [LARGE SCALE GENOMIC DNA]</scope>
    <source>
        <strain evidence="1 2">DSM 25478</strain>
    </source>
</reference>
<proteinExistence type="predicted"/>
<dbReference type="Pfam" id="PF05768">
    <property type="entry name" value="Glrx-like"/>
    <property type="match status" value="1"/>
</dbReference>
<keyword evidence="2" id="KW-1185">Reference proteome</keyword>
<gene>
    <name evidence="1" type="ORF">CLV28_0594</name>
</gene>
<sequence length="104" mass="11281">MTLPTFPDQTSVDARVHLFSREGCHLCDDAREVVREVCAAAGERWAETDVDADPALRAEHGEHVPVVTVDGVQQGFWRVDATRLARALARGRGAGGVVRGRDGM</sequence>
<dbReference type="SUPFAM" id="SSF52833">
    <property type="entry name" value="Thioredoxin-like"/>
    <property type="match status" value="1"/>
</dbReference>
<dbReference type="EMBL" id="PGFE01000001">
    <property type="protein sequence ID" value="PJJ77375.1"/>
    <property type="molecule type" value="Genomic_DNA"/>
</dbReference>
<evidence type="ECO:0000313" key="1">
    <source>
        <dbReference type="EMBL" id="PJJ77375.1"/>
    </source>
</evidence>
<dbReference type="InterPro" id="IPR008554">
    <property type="entry name" value="Glutaredoxin-like"/>
</dbReference>
<dbReference type="Proteomes" id="UP000231693">
    <property type="component" value="Unassembled WGS sequence"/>
</dbReference>
<protein>
    <submittedName>
        <fullName evidence="1">Glutaredoxin-like protein DUF836</fullName>
    </submittedName>
</protein>
<dbReference type="AlphaFoldDB" id="A0A2M9CZX2"/>
<name>A0A2M9CZX2_9CELL</name>
<accession>A0A2M9CZX2</accession>
<dbReference type="RefSeq" id="WP_308440373.1">
    <property type="nucleotide sequence ID" value="NZ_BOOX01000003.1"/>
</dbReference>
<dbReference type="InterPro" id="IPR036249">
    <property type="entry name" value="Thioredoxin-like_sf"/>
</dbReference>
<dbReference type="Gene3D" id="3.40.30.10">
    <property type="entry name" value="Glutaredoxin"/>
    <property type="match status" value="1"/>
</dbReference>